<evidence type="ECO:0000313" key="2">
    <source>
        <dbReference type="EMBL" id="UQA92050.1"/>
    </source>
</evidence>
<dbReference type="Proteomes" id="UP000830115">
    <property type="component" value="Chromosome"/>
</dbReference>
<gene>
    <name evidence="2" type="ORF">K9S39_09505</name>
</gene>
<dbReference type="RefSeq" id="WP_248862875.1">
    <property type="nucleotide sequence ID" value="NZ_CP086322.1"/>
</dbReference>
<keyword evidence="3" id="KW-1185">Reference proteome</keyword>
<evidence type="ECO:0000256" key="1">
    <source>
        <dbReference type="SAM" id="MobiDB-lite"/>
    </source>
</evidence>
<proteinExistence type="predicted"/>
<accession>A0ABY4M6N9</accession>
<feature type="region of interest" description="Disordered" evidence="1">
    <location>
        <begin position="43"/>
        <end position="63"/>
    </location>
</feature>
<reference evidence="2" key="1">
    <citation type="submission" date="2021-10" db="EMBL/GenBank/DDBJ databases">
        <title>Streptomyces nigrumlapis sp.nov.,an antimicrobial producing actinobacterium isolated from Black Gobi rocks.</title>
        <authorList>
            <person name="Wen Y."/>
            <person name="Zhang W."/>
            <person name="Liu X.G."/>
        </authorList>
    </citation>
    <scope>NUCLEOTIDE SEQUENCE</scope>
    <source>
        <strain evidence="2">ST13-2-2</strain>
    </source>
</reference>
<evidence type="ECO:0000313" key="3">
    <source>
        <dbReference type="Proteomes" id="UP000830115"/>
    </source>
</evidence>
<organism evidence="2 3">
    <name type="scientific">Streptomyces halobius</name>
    <dbReference type="NCBI Taxonomy" id="2879846"/>
    <lineage>
        <taxon>Bacteria</taxon>
        <taxon>Bacillati</taxon>
        <taxon>Actinomycetota</taxon>
        <taxon>Actinomycetes</taxon>
        <taxon>Kitasatosporales</taxon>
        <taxon>Streptomycetaceae</taxon>
        <taxon>Streptomyces</taxon>
    </lineage>
</organism>
<name>A0ABY4M6N9_9ACTN</name>
<dbReference type="EMBL" id="CP086322">
    <property type="protein sequence ID" value="UQA92050.1"/>
    <property type="molecule type" value="Genomic_DNA"/>
</dbReference>
<protein>
    <submittedName>
        <fullName evidence="2">Uncharacterized protein</fullName>
    </submittedName>
</protein>
<sequence>MQLGDDGVFALVEHAEDGLADAVVTVEEAVGLGQRVVDGVGCGVPDRDNGTGPHNFPDIGGVTKVRRPKNVRTKANAGPTGVS</sequence>